<keyword evidence="2" id="KW-1185">Reference proteome</keyword>
<sequence>MKTTILLHLSKRFLSDKSRRILLTGSLYLLLTDRCERKADFKVLNDELRFLQDERGFLLCGLLTKAWRGEVKKRDFRHIAPPTLERYLRRIAPCWLHYSDQCKYDLDNDVKQIVRIARTMA</sequence>
<dbReference type="GeneID" id="18501070"/>
<dbReference type="EMBL" id="KF623294">
    <property type="protein sequence ID" value="AGX01898.1"/>
    <property type="molecule type" value="Genomic_DNA"/>
</dbReference>
<accession>W8D0J0</accession>
<dbReference type="OrthoDB" id="26436at10239"/>
<dbReference type="Proteomes" id="UP000204235">
    <property type="component" value="Segment"/>
</dbReference>
<dbReference type="RefSeq" id="YP_009010229.1">
    <property type="nucleotide sequence ID" value="NC_023610.1"/>
</dbReference>
<name>W8D0J0_9CAUD</name>
<protein>
    <submittedName>
        <fullName evidence="1">Uncharacterized protein</fullName>
    </submittedName>
</protein>
<reference evidence="1 2" key="1">
    <citation type="journal article" date="2014" name="FEMS Microbiol. Lett.">
        <title>The genome of the Erwinia amylovora phage PhiEaH1 reveals greater diversity and broadens the applicability of phages for the treatment of fire blight.</title>
        <authorList>
            <person name="Meczker K."/>
            <person name="Domotor D."/>
            <person name="Vass J."/>
            <person name="Rakhely G."/>
            <person name="Schneider G."/>
            <person name="Kovacs T."/>
        </authorList>
    </citation>
    <scope>NUCLEOTIDE SEQUENCE [LARGE SCALE GENOMIC DNA]</scope>
</reference>
<evidence type="ECO:0000313" key="2">
    <source>
        <dbReference type="Proteomes" id="UP000204235"/>
    </source>
</evidence>
<evidence type="ECO:0000313" key="1">
    <source>
        <dbReference type="EMBL" id="AGX01898.1"/>
    </source>
</evidence>
<proteinExistence type="predicted"/>
<organism evidence="1 2">
    <name type="scientific">Erwinia phage PhiEaH1</name>
    <dbReference type="NCBI Taxonomy" id="1401669"/>
    <lineage>
        <taxon>Viruses</taxon>
        <taxon>Duplodnaviria</taxon>
        <taxon>Heunggongvirae</taxon>
        <taxon>Uroviricota</taxon>
        <taxon>Caudoviricetes</taxon>
        <taxon>Chimalliviridae</taxon>
        <taxon>Iapetusvirus</taxon>
        <taxon>Iapetusvirus EaH1</taxon>
    </lineage>
</organism>
<dbReference type="KEGG" id="vg:18501070"/>